<name>A0ABR3DJ95_NEUIN</name>
<feature type="compositionally biased region" description="Basic residues" evidence="1">
    <location>
        <begin position="680"/>
        <end position="691"/>
    </location>
</feature>
<feature type="compositionally biased region" description="Basic and acidic residues" evidence="1">
    <location>
        <begin position="642"/>
        <end position="655"/>
    </location>
</feature>
<evidence type="ECO:0000313" key="2">
    <source>
        <dbReference type="EMBL" id="KAL0472751.1"/>
    </source>
</evidence>
<gene>
    <name evidence="2" type="ORF">QR685DRAFT_153453</name>
</gene>
<comment type="caution">
    <text evidence="2">The sequence shown here is derived from an EMBL/GenBank/DDBJ whole genome shotgun (WGS) entry which is preliminary data.</text>
</comment>
<reference evidence="2 3" key="1">
    <citation type="submission" date="2023-09" db="EMBL/GenBank/DDBJ databases">
        <title>Multi-omics analysis of a traditional fermented food reveals byproduct-associated fungal strains for waste-to-food upcycling.</title>
        <authorList>
            <consortium name="Lawrence Berkeley National Laboratory"/>
            <person name="Rekdal V.M."/>
            <person name="Villalobos-Escobedo J.M."/>
            <person name="Rodriguez-Valeron N."/>
            <person name="Garcia M.O."/>
            <person name="Vasquez D.P."/>
            <person name="Damayanti I."/>
            <person name="Sorensen P.M."/>
            <person name="Baidoo E.E."/>
            <person name="De Carvalho A.C."/>
            <person name="Riley R."/>
            <person name="Lipzen A."/>
            <person name="He G."/>
            <person name="Yan M."/>
            <person name="Haridas S."/>
            <person name="Daum C."/>
            <person name="Yoshinaga Y."/>
            <person name="Ng V."/>
            <person name="Grigoriev I.V."/>
            <person name="Munk R."/>
            <person name="Nuraida L."/>
            <person name="Wijaya C.H."/>
            <person name="Morales P.-C."/>
            <person name="Keasling J.D."/>
        </authorList>
    </citation>
    <scope>NUCLEOTIDE SEQUENCE [LARGE SCALE GENOMIC DNA]</scope>
    <source>
        <strain evidence="2 3">FGSC 2613</strain>
    </source>
</reference>
<evidence type="ECO:0000313" key="3">
    <source>
        <dbReference type="Proteomes" id="UP001451303"/>
    </source>
</evidence>
<protein>
    <submittedName>
        <fullName evidence="2">Uncharacterized protein</fullName>
    </submittedName>
</protein>
<feature type="compositionally biased region" description="Basic and acidic residues" evidence="1">
    <location>
        <begin position="487"/>
        <end position="496"/>
    </location>
</feature>
<feature type="region of interest" description="Disordered" evidence="1">
    <location>
        <begin position="592"/>
        <end position="745"/>
    </location>
</feature>
<organism evidence="2 3">
    <name type="scientific">Neurospora intermedia</name>
    <dbReference type="NCBI Taxonomy" id="5142"/>
    <lineage>
        <taxon>Eukaryota</taxon>
        <taxon>Fungi</taxon>
        <taxon>Dikarya</taxon>
        <taxon>Ascomycota</taxon>
        <taxon>Pezizomycotina</taxon>
        <taxon>Sordariomycetes</taxon>
        <taxon>Sordariomycetidae</taxon>
        <taxon>Sordariales</taxon>
        <taxon>Sordariaceae</taxon>
        <taxon>Neurospora</taxon>
    </lineage>
</organism>
<accession>A0ABR3DJ95</accession>
<feature type="compositionally biased region" description="Basic and acidic residues" evidence="1">
    <location>
        <begin position="426"/>
        <end position="445"/>
    </location>
</feature>
<dbReference type="Proteomes" id="UP001451303">
    <property type="component" value="Unassembled WGS sequence"/>
</dbReference>
<dbReference type="EMBL" id="JAVLET010000002">
    <property type="protein sequence ID" value="KAL0472751.1"/>
    <property type="molecule type" value="Genomic_DNA"/>
</dbReference>
<evidence type="ECO:0000256" key="1">
    <source>
        <dbReference type="SAM" id="MobiDB-lite"/>
    </source>
</evidence>
<proteinExistence type="predicted"/>
<feature type="compositionally biased region" description="Basic and acidic residues" evidence="1">
    <location>
        <begin position="623"/>
        <end position="633"/>
    </location>
</feature>
<feature type="region of interest" description="Disordered" evidence="1">
    <location>
        <begin position="413"/>
        <end position="445"/>
    </location>
</feature>
<keyword evidence="3" id="KW-1185">Reference proteome</keyword>
<sequence>MPSDASDTSRRPSAKRWSTTESLRRGRGPPTCRVPQCRDTAVPIAGAFDNEILLSLYCKRHTCRWEHPPYDRSCCPDPVTSGQDLCDHHEQLLSCACTTEPCLQKRDYEEVADSVDPTAPWFCSTHRCGQDRCDKEGTGSDQHNRRCDKHKRCDVPDCMSPPDVQNDSFYCKRHTCRSAHCPNVAKKNNLCTEHQRCVREGCNKPRYWPDTGLDDLDAPPLCEAHFKQKARCANPDCMRPKENGQGRYCSEHECKSGGCPEERDTSESPYCRKHRCRIDGCPNPLVNGSSTGTGLFCPQHTCKLPSCHQSIAKANSSHCEIHSCSKPDCPNPADTIGSLKTSGKPVPPLCKLHKCKIASCPEEAIPISETTAGYCEAKHECIEDACQKGRLYDDQGTPFERCADHERQRWKDAGRRDAEEAMEAEAAARKKNELKKDRQHAEEKDALKDEIRQLRDIIHGLEGIETFRQELEDLRAETARLRAENEGLRAAHDAHQARLRKGRRPSMAATSPGFYPNGIPTTAPGPGEYLPFRPPDGHPLAGPGPMPIPGMNGSKPGRESPVSRSFRGSNVWDASRDSLLSHQMYDDHEYPYYSEEDRGGTPTDISFDHNSELDPTQQPQRGRIRDVPVDWRDSPTPPGCEPRGREAREMRDRSRGRVRGGTTDTIKEGEVVVGSPRDKSKARRTKSKHRTSGGYGAYDAMRRRSGAGLSHQWHGDATQAPPPPALSTRKSKTFGTGKPRPVSMAGSVPDGLYAGGGYAGHAAPGHMGYWGPRGHGEYYDSEE</sequence>
<feature type="region of interest" description="Disordered" evidence="1">
    <location>
        <begin position="487"/>
        <end position="569"/>
    </location>
</feature>
<feature type="region of interest" description="Disordered" evidence="1">
    <location>
        <begin position="1"/>
        <end position="30"/>
    </location>
</feature>